<accession>A0AAJ0FCS7</accession>
<organism evidence="2 3">
    <name type="scientific">Phialemonium atrogriseum</name>
    <dbReference type="NCBI Taxonomy" id="1093897"/>
    <lineage>
        <taxon>Eukaryota</taxon>
        <taxon>Fungi</taxon>
        <taxon>Dikarya</taxon>
        <taxon>Ascomycota</taxon>
        <taxon>Pezizomycotina</taxon>
        <taxon>Sordariomycetes</taxon>
        <taxon>Sordariomycetidae</taxon>
        <taxon>Cephalothecales</taxon>
        <taxon>Cephalothecaceae</taxon>
        <taxon>Phialemonium</taxon>
    </lineage>
</organism>
<dbReference type="PANTHER" id="PTHR12110">
    <property type="entry name" value="HYDROXYPYRUVATE ISOMERASE"/>
    <property type="match status" value="1"/>
</dbReference>
<protein>
    <submittedName>
        <fullName evidence="2">Xylose isomerase-like protein</fullName>
    </submittedName>
</protein>
<dbReference type="Proteomes" id="UP001244011">
    <property type="component" value="Unassembled WGS sequence"/>
</dbReference>
<proteinExistence type="predicted"/>
<comment type="caution">
    <text evidence="2">The sequence shown here is derived from an EMBL/GenBank/DDBJ whole genome shotgun (WGS) entry which is preliminary data.</text>
</comment>
<dbReference type="RefSeq" id="XP_060278645.1">
    <property type="nucleotide sequence ID" value="XM_060432909.1"/>
</dbReference>
<dbReference type="GeneID" id="85316096"/>
<evidence type="ECO:0000313" key="2">
    <source>
        <dbReference type="EMBL" id="KAK1762432.1"/>
    </source>
</evidence>
<keyword evidence="3" id="KW-1185">Reference proteome</keyword>
<dbReference type="InterPro" id="IPR050312">
    <property type="entry name" value="IolE/XylAMocC-like"/>
</dbReference>
<sequence length="335" mass="37735">MRLRSSVATVSLGRSSAGHTLFQKLQQAARYSFEGIEIFDECLEYHARALPGGLTEANLLTAAKQTRAECDRLGLDIVCLQPFKHADGLTSADERKKVVQKLRFWFRIAKILGTDIIQIPTNFQEHGTTGDLDRITADLVEFARLAAKETPVIRIAYEGVSWGKHIDTWEGTWEIVKRVNMPNLGLCLDTFHIASRVWADPTSPTGRNPRGDQALAATLAKMARELDVDKIFYIQVGDAEMLDSPLIPGNPLYIPGQPERMTWSRNARLFPFETDKGAYLPIPIILDVIINVLGYRGWASLESFSAELFVEDESLPERYAERGQRAWDILQQLYN</sequence>
<dbReference type="PANTHER" id="PTHR12110:SF21">
    <property type="entry name" value="XYLOSE ISOMERASE-LIKE TIM BARREL DOMAIN-CONTAINING PROTEIN"/>
    <property type="match status" value="1"/>
</dbReference>
<dbReference type="Gene3D" id="3.20.20.150">
    <property type="entry name" value="Divalent-metal-dependent TIM barrel enzymes"/>
    <property type="match status" value="1"/>
</dbReference>
<dbReference type="InterPro" id="IPR036237">
    <property type="entry name" value="Xyl_isomerase-like_sf"/>
</dbReference>
<dbReference type="SUPFAM" id="SSF51658">
    <property type="entry name" value="Xylose isomerase-like"/>
    <property type="match status" value="1"/>
</dbReference>
<evidence type="ECO:0000313" key="3">
    <source>
        <dbReference type="Proteomes" id="UP001244011"/>
    </source>
</evidence>
<feature type="domain" description="Xylose isomerase-like TIM barrel" evidence="1">
    <location>
        <begin position="25"/>
        <end position="317"/>
    </location>
</feature>
<keyword evidence="2" id="KW-0413">Isomerase</keyword>
<dbReference type="AlphaFoldDB" id="A0AAJ0FCS7"/>
<dbReference type="EMBL" id="MU839037">
    <property type="protein sequence ID" value="KAK1762432.1"/>
    <property type="molecule type" value="Genomic_DNA"/>
</dbReference>
<name>A0AAJ0FCS7_9PEZI</name>
<reference evidence="2" key="1">
    <citation type="submission" date="2023-06" db="EMBL/GenBank/DDBJ databases">
        <title>Genome-scale phylogeny and comparative genomics of the fungal order Sordariales.</title>
        <authorList>
            <consortium name="Lawrence Berkeley National Laboratory"/>
            <person name="Hensen N."/>
            <person name="Bonometti L."/>
            <person name="Westerberg I."/>
            <person name="Brannstrom I.O."/>
            <person name="Guillou S."/>
            <person name="Cros-Aarteil S."/>
            <person name="Calhoun S."/>
            <person name="Haridas S."/>
            <person name="Kuo A."/>
            <person name="Mondo S."/>
            <person name="Pangilinan J."/>
            <person name="Riley R."/>
            <person name="Labutti K."/>
            <person name="Andreopoulos B."/>
            <person name="Lipzen A."/>
            <person name="Chen C."/>
            <person name="Yanf M."/>
            <person name="Daum C."/>
            <person name="Ng V."/>
            <person name="Clum A."/>
            <person name="Steindorff A."/>
            <person name="Ohm R."/>
            <person name="Martin F."/>
            <person name="Silar P."/>
            <person name="Natvig D."/>
            <person name="Lalanne C."/>
            <person name="Gautier V."/>
            <person name="Ament-Velasquez S.L."/>
            <person name="Kruys A."/>
            <person name="Hutchinson M.I."/>
            <person name="Powell A.J."/>
            <person name="Barry K."/>
            <person name="Miller A.N."/>
            <person name="Grigoriev I.V."/>
            <person name="Debuchy R."/>
            <person name="Gladieux P."/>
            <person name="Thoren M.H."/>
            <person name="Johannesson H."/>
        </authorList>
    </citation>
    <scope>NUCLEOTIDE SEQUENCE</scope>
    <source>
        <strain evidence="2">8032-3</strain>
    </source>
</reference>
<dbReference type="Pfam" id="PF01261">
    <property type="entry name" value="AP_endonuc_2"/>
    <property type="match status" value="1"/>
</dbReference>
<gene>
    <name evidence="2" type="ORF">QBC33DRAFT_623654</name>
</gene>
<dbReference type="InterPro" id="IPR013022">
    <property type="entry name" value="Xyl_isomerase-like_TIM-brl"/>
</dbReference>
<evidence type="ECO:0000259" key="1">
    <source>
        <dbReference type="Pfam" id="PF01261"/>
    </source>
</evidence>
<dbReference type="GO" id="GO:0016853">
    <property type="term" value="F:isomerase activity"/>
    <property type="evidence" value="ECO:0007669"/>
    <property type="project" value="UniProtKB-KW"/>
</dbReference>